<dbReference type="SMART" id="SM01301">
    <property type="entry name" value="PTPlike_phytase"/>
    <property type="match status" value="1"/>
</dbReference>
<dbReference type="PANTHER" id="PTHR23339">
    <property type="entry name" value="TYROSINE SPECIFIC PROTEIN PHOSPHATASE AND DUAL SPECIFICITY PROTEIN PHOSPHATASE"/>
    <property type="match status" value="1"/>
</dbReference>
<reference evidence="1" key="1">
    <citation type="submission" date="2015-06" db="UniProtKB">
        <authorList>
            <consortium name="EnsemblPlants"/>
        </authorList>
    </citation>
    <scope>IDENTIFICATION</scope>
</reference>
<name>M8BIX0_AEGTA</name>
<dbReference type="InterPro" id="IPR029021">
    <property type="entry name" value="Prot-tyrosine_phosphatase-like"/>
</dbReference>
<sequence length="378" mass="41964">MQRSSCPSAVKFALLAKGVRRCLVVMQASQSWSSSSSQVPSCGETWALVSRRSCSVQRGTHDARDSLVDVDGGAILVQLPQAHDVVAEQRNVDGYPVYSMATPTVDGAREVLSYLGCKDTTGRDIIQKVVITDLREEVVVYIKGTPFVLRELDQPVDTLKHVGISGPMVENIEARLKEDILSEVKQLEGRLLLHQEEFNTATNQCSVLGYWEHIDLEDVMTPAEVYSTLRDQGSSRYYLFISHTGYGGVAYAMAITCLRLGADAKFVMEQTAETHFVSSSLTKSVSVKTFTDIALRQGDYRDILNLTRALIHGPKSKEEVDKVIDRCVGAGDLREDILQYRKALRDCSHDDDDDEARSYLMDMGTKALSLFLSVTKHQ</sequence>
<organism evidence="1">
    <name type="scientific">Aegilops tauschii</name>
    <name type="common">Tausch's goatgrass</name>
    <name type="synonym">Aegilops squarrosa</name>
    <dbReference type="NCBI Taxonomy" id="37682"/>
    <lineage>
        <taxon>Eukaryota</taxon>
        <taxon>Viridiplantae</taxon>
        <taxon>Streptophyta</taxon>
        <taxon>Embryophyta</taxon>
        <taxon>Tracheophyta</taxon>
        <taxon>Spermatophyta</taxon>
        <taxon>Magnoliopsida</taxon>
        <taxon>Liliopsida</taxon>
        <taxon>Poales</taxon>
        <taxon>Poaceae</taxon>
        <taxon>BOP clade</taxon>
        <taxon>Pooideae</taxon>
        <taxon>Triticodae</taxon>
        <taxon>Triticeae</taxon>
        <taxon>Triticinae</taxon>
        <taxon>Aegilops</taxon>
    </lineage>
</organism>
<dbReference type="Gene3D" id="3.90.190.10">
    <property type="entry name" value="Protein tyrosine phosphatase superfamily"/>
    <property type="match status" value="1"/>
</dbReference>
<dbReference type="Pfam" id="PF14566">
    <property type="entry name" value="PTPlike_phytase"/>
    <property type="match status" value="1"/>
</dbReference>
<evidence type="ECO:0000313" key="1">
    <source>
        <dbReference type="EnsemblPlants" id="EMT06698"/>
    </source>
</evidence>
<protein>
    <submittedName>
        <fullName evidence="1">Uncharacterized protein</fullName>
    </submittedName>
</protein>
<dbReference type="EnsemblPlants" id="EMT06698">
    <property type="protein sequence ID" value="EMT06698"/>
    <property type="gene ID" value="F775_32692"/>
</dbReference>
<dbReference type="AlphaFoldDB" id="M8BIX0"/>
<accession>M8BIX0</accession>
<proteinExistence type="predicted"/>
<dbReference type="ExpressionAtlas" id="M8BIX0">
    <property type="expression patterns" value="baseline"/>
</dbReference>
<dbReference type="InterPro" id="IPR050561">
    <property type="entry name" value="PTP"/>
</dbReference>